<dbReference type="AlphaFoldDB" id="A0A2J6T9V5"/>
<evidence type="ECO:0000313" key="2">
    <source>
        <dbReference type="Proteomes" id="UP000235371"/>
    </source>
</evidence>
<evidence type="ECO:0000313" key="1">
    <source>
        <dbReference type="EMBL" id="PMD59800.1"/>
    </source>
</evidence>
<sequence>MTLSASVLDTSPLKSRLAPFGSGTPFLLEFQEISPLARSGGLSNCTQCQLKAYKSRQVSRASLHVCGPGRLARVVEDSMDAGLWFRILLLQFRMVEPPAKVRPGIRDSKVNQKPKYRVTELSRLWSAGRIAHSNVASNGFAPTVSLRGSLITGNGRKNCSISCRAFWKEGIRTEKSAIVISKIPTFCCSIAIASKIRDRLPLRCSSGGP</sequence>
<name>A0A2J6T9V5_9HELO</name>
<organism evidence="1 2">
    <name type="scientific">Hyaloscypha bicolor E</name>
    <dbReference type="NCBI Taxonomy" id="1095630"/>
    <lineage>
        <taxon>Eukaryota</taxon>
        <taxon>Fungi</taxon>
        <taxon>Dikarya</taxon>
        <taxon>Ascomycota</taxon>
        <taxon>Pezizomycotina</taxon>
        <taxon>Leotiomycetes</taxon>
        <taxon>Helotiales</taxon>
        <taxon>Hyaloscyphaceae</taxon>
        <taxon>Hyaloscypha</taxon>
        <taxon>Hyaloscypha bicolor</taxon>
    </lineage>
</organism>
<keyword evidence="2" id="KW-1185">Reference proteome</keyword>
<dbReference type="RefSeq" id="XP_024736704.1">
    <property type="nucleotide sequence ID" value="XM_024872522.1"/>
</dbReference>
<proteinExistence type="predicted"/>
<dbReference type="Proteomes" id="UP000235371">
    <property type="component" value="Unassembled WGS sequence"/>
</dbReference>
<protein>
    <submittedName>
        <fullName evidence="1">Uncharacterized protein</fullName>
    </submittedName>
</protein>
<dbReference type="GeneID" id="36580602"/>
<reference evidence="1 2" key="1">
    <citation type="submission" date="2016-04" db="EMBL/GenBank/DDBJ databases">
        <title>A degradative enzymes factory behind the ericoid mycorrhizal symbiosis.</title>
        <authorList>
            <consortium name="DOE Joint Genome Institute"/>
            <person name="Martino E."/>
            <person name="Morin E."/>
            <person name="Grelet G."/>
            <person name="Kuo A."/>
            <person name="Kohler A."/>
            <person name="Daghino S."/>
            <person name="Barry K."/>
            <person name="Choi C."/>
            <person name="Cichocki N."/>
            <person name="Clum A."/>
            <person name="Copeland A."/>
            <person name="Hainaut M."/>
            <person name="Haridas S."/>
            <person name="Labutti K."/>
            <person name="Lindquist E."/>
            <person name="Lipzen A."/>
            <person name="Khouja H.-R."/>
            <person name="Murat C."/>
            <person name="Ohm R."/>
            <person name="Olson A."/>
            <person name="Spatafora J."/>
            <person name="Veneault-Fourrey C."/>
            <person name="Henrissat B."/>
            <person name="Grigoriev I."/>
            <person name="Martin F."/>
            <person name="Perotto S."/>
        </authorList>
    </citation>
    <scope>NUCLEOTIDE SEQUENCE [LARGE SCALE GENOMIC DNA]</scope>
    <source>
        <strain evidence="1 2">E</strain>
    </source>
</reference>
<dbReference type="InParanoid" id="A0A2J6T9V5"/>
<accession>A0A2J6T9V5</accession>
<gene>
    <name evidence="1" type="ORF">K444DRAFT_400644</name>
</gene>
<dbReference type="EMBL" id="KZ613803">
    <property type="protein sequence ID" value="PMD59800.1"/>
    <property type="molecule type" value="Genomic_DNA"/>
</dbReference>